<accession>A0A937FCU9</accession>
<evidence type="ECO:0000313" key="2">
    <source>
        <dbReference type="EMBL" id="MBL3658859.1"/>
    </source>
</evidence>
<keyword evidence="3" id="KW-1185">Reference proteome</keyword>
<protein>
    <submittedName>
        <fullName evidence="2">Uncharacterized protein</fullName>
    </submittedName>
</protein>
<proteinExistence type="predicted"/>
<keyword evidence="1" id="KW-0732">Signal</keyword>
<evidence type="ECO:0000256" key="1">
    <source>
        <dbReference type="SAM" id="SignalP"/>
    </source>
</evidence>
<dbReference type="RefSeq" id="WP_202246651.1">
    <property type="nucleotide sequence ID" value="NZ_JAESIY010000018.1"/>
</dbReference>
<feature type="chain" id="PRO_5037106930" evidence="1">
    <location>
        <begin position="20"/>
        <end position="527"/>
    </location>
</feature>
<dbReference type="AlphaFoldDB" id="A0A937FCU9"/>
<name>A0A937FCU9_9BACT</name>
<comment type="caution">
    <text evidence="2">The sequence shown here is derived from an EMBL/GenBank/DDBJ whole genome shotgun (WGS) entry which is preliminary data.</text>
</comment>
<sequence length="527" mass="61818">MKFNTLLLFFLLYSFTAHSQLKQISRYELNRKSGDDFFTVISAGTEGMIVIQETDHYEKGKGKIWKAILLDTLMEERYNYEVGIESAFIFRGYDFNNGIFYMLFRHDEGLKSDFHLITLHVATGDLKRYDIKNEIELELSHMIVVGQRVVLAGYVRYSPTLVSLTMGEDNLSVIPGYFKDRSDVIDLRANHNRTFNVLTREKNYDGYYLRMRTYSPEGRILFEKEIEVPFDYKIVDAKTTDFVSGNIALVGTYSRGSTSSSQGIFFTTVQPEGVREKMIYFGYGDLEHFFDYMGEKRSARMKRKIEKKKARGKDFNYSSKLLLHQVREEQDAYIIAAEIYDPEFERYQDPSMFSPYYDPRGFNRYHAFSQQQYVRRPYGYQVNHEPNHFKYLETIIVKLDDEGKLVWDNSYAIKEVESYSLEAVTDYRVKGDDITIIYKSEDKLAYKLAEGNTGLVEDSDELAMLYENDELDHDYEGVGGVSHWYDNTFFVWGYQKVLNKQNESVDNRRNVIYINKVEVDKTLLNKQ</sequence>
<dbReference type="EMBL" id="JAESIY010000018">
    <property type="protein sequence ID" value="MBL3658859.1"/>
    <property type="molecule type" value="Genomic_DNA"/>
</dbReference>
<evidence type="ECO:0000313" key="3">
    <source>
        <dbReference type="Proteomes" id="UP000659388"/>
    </source>
</evidence>
<gene>
    <name evidence="2" type="ORF">JL102_22105</name>
</gene>
<reference evidence="2" key="1">
    <citation type="submission" date="2021-01" db="EMBL/GenBank/DDBJ databases">
        <title>Fulvivirga kasyanovii gen. nov., sp nov., a novel member of the phylum Bacteroidetes isolated from seawater in a mussel farm.</title>
        <authorList>
            <person name="Zhao L.-H."/>
            <person name="Wang Z.-J."/>
        </authorList>
    </citation>
    <scope>NUCLEOTIDE SEQUENCE</scope>
    <source>
        <strain evidence="2">2943</strain>
    </source>
</reference>
<organism evidence="2 3">
    <name type="scientific">Fulvivirga sediminis</name>
    <dbReference type="NCBI Taxonomy" id="2803949"/>
    <lineage>
        <taxon>Bacteria</taxon>
        <taxon>Pseudomonadati</taxon>
        <taxon>Bacteroidota</taxon>
        <taxon>Cytophagia</taxon>
        <taxon>Cytophagales</taxon>
        <taxon>Fulvivirgaceae</taxon>
        <taxon>Fulvivirga</taxon>
    </lineage>
</organism>
<feature type="signal peptide" evidence="1">
    <location>
        <begin position="1"/>
        <end position="19"/>
    </location>
</feature>
<dbReference type="Proteomes" id="UP000659388">
    <property type="component" value="Unassembled WGS sequence"/>
</dbReference>